<proteinExistence type="predicted"/>
<dbReference type="RefSeq" id="WP_112284636.1">
    <property type="nucleotide sequence ID" value="NZ_MASW01000006.1"/>
</dbReference>
<evidence type="ECO:0000259" key="1">
    <source>
        <dbReference type="Pfam" id="PF12706"/>
    </source>
</evidence>
<feature type="domain" description="Metallo-beta-lactamase" evidence="1">
    <location>
        <begin position="38"/>
        <end position="223"/>
    </location>
</feature>
<evidence type="ECO:0000313" key="2">
    <source>
        <dbReference type="EMBL" id="PXY21413.1"/>
    </source>
</evidence>
<name>A0A2V4AMY4_9PSEU</name>
<comment type="caution">
    <text evidence="2">The sequence shown here is derived from an EMBL/GenBank/DDBJ whole genome shotgun (WGS) entry which is preliminary data.</text>
</comment>
<sequence>MRLTILGCSGSIPGPGAAASGYLVEADGFLLGIDLGNGTFAQLQALCDPFRLGALVLSHLHPDHCADFSALTVLRRYHPDPPYDPRQRRLGVYAPEEAAARLANAYAPHEAERLATDLTDVYDFHPLSARPVRVGPFDIGAVPVDHPTEAFGVRVSNSGRTLAYTGDTGPCAALDELAGGADVLLAEASWTDAPDRPGGVHLSGRQAGELAARAGVGRLLLTHVAPWSDPAKILAEARAAFSGPVDLVEQGAGYDV</sequence>
<evidence type="ECO:0000313" key="3">
    <source>
        <dbReference type="Proteomes" id="UP000249915"/>
    </source>
</evidence>
<dbReference type="Pfam" id="PF12706">
    <property type="entry name" value="Lactamase_B_2"/>
    <property type="match status" value="1"/>
</dbReference>
<dbReference type="PANTHER" id="PTHR46018">
    <property type="entry name" value="ZINC PHOSPHODIESTERASE ELAC PROTEIN 1"/>
    <property type="match status" value="1"/>
</dbReference>
<keyword evidence="2" id="KW-0378">Hydrolase</keyword>
<dbReference type="AlphaFoldDB" id="A0A2V4AMY4"/>
<dbReference type="EMBL" id="MASW01000006">
    <property type="protein sequence ID" value="PXY21413.1"/>
    <property type="molecule type" value="Genomic_DNA"/>
</dbReference>
<dbReference type="OrthoDB" id="9800940at2"/>
<dbReference type="PANTHER" id="PTHR46018:SF4">
    <property type="entry name" value="METALLO-HYDROLASE YHFI-RELATED"/>
    <property type="match status" value="1"/>
</dbReference>
<accession>A0A2V4AMY4</accession>
<reference evidence="2 3" key="1">
    <citation type="submission" date="2016-07" db="EMBL/GenBank/DDBJ databases">
        <title>Draft genome sequence of Prauserella muralis DSM 45305, isolated from a mould-covered wall in an indoor environment.</title>
        <authorList>
            <person name="Ruckert C."/>
            <person name="Albersmeier A."/>
            <person name="Jiang C.-L."/>
            <person name="Jiang Y."/>
            <person name="Kalinowski J."/>
            <person name="Schneider O."/>
            <person name="Winkler A."/>
            <person name="Zotchev S.B."/>
        </authorList>
    </citation>
    <scope>NUCLEOTIDE SEQUENCE [LARGE SCALE GENOMIC DNA]</scope>
    <source>
        <strain evidence="2 3">DSM 45305</strain>
    </source>
</reference>
<dbReference type="Proteomes" id="UP000249915">
    <property type="component" value="Unassembled WGS sequence"/>
</dbReference>
<dbReference type="InterPro" id="IPR001279">
    <property type="entry name" value="Metallo-B-lactamas"/>
</dbReference>
<protein>
    <submittedName>
        <fullName evidence="2">MBL fold metallo-hydrolase</fullName>
    </submittedName>
</protein>
<keyword evidence="3" id="KW-1185">Reference proteome</keyword>
<dbReference type="Gene3D" id="3.60.15.10">
    <property type="entry name" value="Ribonuclease Z/Hydroxyacylglutathione hydrolase-like"/>
    <property type="match status" value="1"/>
</dbReference>
<organism evidence="2 3">
    <name type="scientific">Prauserella muralis</name>
    <dbReference type="NCBI Taxonomy" id="588067"/>
    <lineage>
        <taxon>Bacteria</taxon>
        <taxon>Bacillati</taxon>
        <taxon>Actinomycetota</taxon>
        <taxon>Actinomycetes</taxon>
        <taxon>Pseudonocardiales</taxon>
        <taxon>Pseudonocardiaceae</taxon>
        <taxon>Prauserella</taxon>
    </lineage>
</organism>
<dbReference type="GO" id="GO:0042781">
    <property type="term" value="F:3'-tRNA processing endoribonuclease activity"/>
    <property type="evidence" value="ECO:0007669"/>
    <property type="project" value="TreeGrafter"/>
</dbReference>
<dbReference type="SUPFAM" id="SSF56281">
    <property type="entry name" value="Metallo-hydrolase/oxidoreductase"/>
    <property type="match status" value="1"/>
</dbReference>
<gene>
    <name evidence="2" type="ORF">BAY60_25860</name>
</gene>
<dbReference type="CDD" id="cd07716">
    <property type="entry name" value="RNaseZ_short-form-like_MBL-fold"/>
    <property type="match status" value="1"/>
</dbReference>
<dbReference type="InterPro" id="IPR036866">
    <property type="entry name" value="RibonucZ/Hydroxyglut_hydro"/>
</dbReference>